<feature type="transmembrane region" description="Helical" evidence="1">
    <location>
        <begin position="12"/>
        <end position="35"/>
    </location>
</feature>
<dbReference type="RefSeq" id="WP_152229369.1">
    <property type="nucleotide sequence ID" value="NZ_BAAALV010000004.1"/>
</dbReference>
<name>A0ABN2PBA1_9MICC</name>
<sequence length="193" mass="20540">MSTTVQRSGTRPALAASLSRVLPPALVLAVLVLLAGLEAGLGLVGAGVLLAGIIGVPGLLYKLAKRPFQRRGFPDRLRIQLLAVLTFAGAVACFLLPLGSPVPLTVGALFLGNAGLVFFRRWLNVSAHVSVITFGALWVMAVFGGAWAWLLILSPLMMFSRVSLREHTWPEALFGALLGTATFCCFLLARTWS</sequence>
<protein>
    <recommendedName>
        <fullName evidence="4">PAP2 superfamily protein</fullName>
    </recommendedName>
</protein>
<feature type="transmembrane region" description="Helical" evidence="1">
    <location>
        <begin position="104"/>
        <end position="123"/>
    </location>
</feature>
<keyword evidence="3" id="KW-1185">Reference proteome</keyword>
<keyword evidence="1" id="KW-1133">Transmembrane helix</keyword>
<feature type="transmembrane region" description="Helical" evidence="1">
    <location>
        <begin position="41"/>
        <end position="61"/>
    </location>
</feature>
<dbReference type="EMBL" id="BAAALV010000004">
    <property type="protein sequence ID" value="GAA1917330.1"/>
    <property type="molecule type" value="Genomic_DNA"/>
</dbReference>
<evidence type="ECO:0000313" key="2">
    <source>
        <dbReference type="EMBL" id="GAA1917330.1"/>
    </source>
</evidence>
<keyword evidence="1" id="KW-0812">Transmembrane</keyword>
<accession>A0ABN2PBA1</accession>
<reference evidence="2 3" key="1">
    <citation type="journal article" date="2019" name="Int. J. Syst. Evol. Microbiol.">
        <title>The Global Catalogue of Microorganisms (GCM) 10K type strain sequencing project: providing services to taxonomists for standard genome sequencing and annotation.</title>
        <authorList>
            <consortium name="The Broad Institute Genomics Platform"/>
            <consortium name="The Broad Institute Genome Sequencing Center for Infectious Disease"/>
            <person name="Wu L."/>
            <person name="Ma J."/>
        </authorList>
    </citation>
    <scope>NUCLEOTIDE SEQUENCE [LARGE SCALE GENOMIC DNA]</scope>
    <source>
        <strain evidence="2 3">JCM 13316</strain>
    </source>
</reference>
<keyword evidence="1" id="KW-0472">Membrane</keyword>
<organism evidence="2 3">
    <name type="scientific">Arthrobacter gandavensis</name>
    <dbReference type="NCBI Taxonomy" id="169960"/>
    <lineage>
        <taxon>Bacteria</taxon>
        <taxon>Bacillati</taxon>
        <taxon>Actinomycetota</taxon>
        <taxon>Actinomycetes</taxon>
        <taxon>Micrococcales</taxon>
        <taxon>Micrococcaceae</taxon>
        <taxon>Arthrobacter</taxon>
    </lineage>
</organism>
<feature type="transmembrane region" description="Helical" evidence="1">
    <location>
        <begin position="172"/>
        <end position="189"/>
    </location>
</feature>
<feature type="transmembrane region" description="Helical" evidence="1">
    <location>
        <begin position="130"/>
        <end position="152"/>
    </location>
</feature>
<dbReference type="Proteomes" id="UP001500784">
    <property type="component" value="Unassembled WGS sequence"/>
</dbReference>
<evidence type="ECO:0000313" key="3">
    <source>
        <dbReference type="Proteomes" id="UP001500784"/>
    </source>
</evidence>
<evidence type="ECO:0008006" key="4">
    <source>
        <dbReference type="Google" id="ProtNLM"/>
    </source>
</evidence>
<gene>
    <name evidence="2" type="ORF">GCM10009688_23010</name>
</gene>
<proteinExistence type="predicted"/>
<comment type="caution">
    <text evidence="2">The sequence shown here is derived from an EMBL/GenBank/DDBJ whole genome shotgun (WGS) entry which is preliminary data.</text>
</comment>
<feature type="transmembrane region" description="Helical" evidence="1">
    <location>
        <begin position="81"/>
        <end position="98"/>
    </location>
</feature>
<evidence type="ECO:0000256" key="1">
    <source>
        <dbReference type="SAM" id="Phobius"/>
    </source>
</evidence>